<dbReference type="RefSeq" id="WP_115171128.1">
    <property type="nucleotide sequence ID" value="NZ_UGYW01000002.1"/>
</dbReference>
<feature type="domain" description="BON" evidence="1">
    <location>
        <begin position="23"/>
        <end position="92"/>
    </location>
</feature>
<gene>
    <name evidence="2" type="ORF">NCTC11388_03721</name>
</gene>
<dbReference type="InterPro" id="IPR007055">
    <property type="entry name" value="BON_dom"/>
</dbReference>
<dbReference type="EMBL" id="UGYW01000002">
    <property type="protein sequence ID" value="SUJ25506.1"/>
    <property type="molecule type" value="Genomic_DNA"/>
</dbReference>
<name>A0A380CP72_SPHSI</name>
<dbReference type="PROSITE" id="PS50914">
    <property type="entry name" value="BON"/>
    <property type="match status" value="1"/>
</dbReference>
<dbReference type="Pfam" id="PF04972">
    <property type="entry name" value="BON"/>
    <property type="match status" value="1"/>
</dbReference>
<dbReference type="Gene3D" id="3.40.1520.20">
    <property type="match status" value="1"/>
</dbReference>
<dbReference type="AlphaFoldDB" id="A0A380CP72"/>
<proteinExistence type="predicted"/>
<evidence type="ECO:0000313" key="3">
    <source>
        <dbReference type="Proteomes" id="UP000254893"/>
    </source>
</evidence>
<accession>A0A380CP72</accession>
<evidence type="ECO:0000313" key="2">
    <source>
        <dbReference type="EMBL" id="SUJ25506.1"/>
    </source>
</evidence>
<sequence length="161" mass="17005">MNVKRFIPVLFMAGLLTMSMISCKSKISDADLKTKVETAVSGNPDVLVDVKDGVVTLSGSVATEQEKISLETAAKSAEKGVKSVVNNIVVEAAPVLPTPVDDTLVKNVADVMKDFPALSANVKDGVIQVTGTIEQARIKTLKQALDNLNPKKVDLSGLSVK</sequence>
<keyword evidence="2" id="KW-0449">Lipoprotein</keyword>
<reference evidence="2 3" key="1">
    <citation type="submission" date="2018-06" db="EMBL/GenBank/DDBJ databases">
        <authorList>
            <consortium name="Pathogen Informatics"/>
            <person name="Doyle S."/>
        </authorList>
    </citation>
    <scope>NUCLEOTIDE SEQUENCE [LARGE SCALE GENOMIC DNA]</scope>
    <source>
        <strain evidence="2 3">NCTC11388</strain>
    </source>
</reference>
<organism evidence="2 3">
    <name type="scientific">Sphingobacterium spiritivorum</name>
    <name type="common">Flavobacterium spiritivorum</name>
    <dbReference type="NCBI Taxonomy" id="258"/>
    <lineage>
        <taxon>Bacteria</taxon>
        <taxon>Pseudomonadati</taxon>
        <taxon>Bacteroidota</taxon>
        <taxon>Sphingobacteriia</taxon>
        <taxon>Sphingobacteriales</taxon>
        <taxon>Sphingobacteriaceae</taxon>
        <taxon>Sphingobacterium</taxon>
    </lineage>
</organism>
<dbReference type="Proteomes" id="UP000254893">
    <property type="component" value="Unassembled WGS sequence"/>
</dbReference>
<dbReference type="PROSITE" id="PS51257">
    <property type="entry name" value="PROKAR_LIPOPROTEIN"/>
    <property type="match status" value="1"/>
</dbReference>
<protein>
    <submittedName>
        <fullName evidence="2">Predicted periplasmic or secreted lipoprotein</fullName>
    </submittedName>
</protein>
<evidence type="ECO:0000259" key="1">
    <source>
        <dbReference type="PROSITE" id="PS50914"/>
    </source>
</evidence>